<evidence type="ECO:0000256" key="2">
    <source>
        <dbReference type="ARBA" id="ARBA00022490"/>
    </source>
</evidence>
<reference evidence="7" key="1">
    <citation type="submission" date="2021-10" db="EMBL/GenBank/DDBJ databases">
        <title>Tropical sea cucumber genome reveals ecological adaptation and Cuvierian tubules defense mechanism.</title>
        <authorList>
            <person name="Chen T."/>
        </authorList>
    </citation>
    <scope>NUCLEOTIDE SEQUENCE</scope>
    <source>
        <strain evidence="7">Nanhai2018</strain>
        <tissue evidence="7">Muscle</tissue>
    </source>
</reference>
<keyword evidence="2 6" id="KW-0963">Cytoplasm</keyword>
<evidence type="ECO:0000256" key="6">
    <source>
        <dbReference type="HAMAP-Rule" id="MF_03051"/>
    </source>
</evidence>
<keyword evidence="4 6" id="KW-0547">Nucleotide-binding</keyword>
<keyword evidence="5 6" id="KW-0501">Molybdenum cofactor biosynthesis</keyword>
<dbReference type="HAMAP" id="MF_03051">
    <property type="entry name" value="MOCS2A"/>
    <property type="match status" value="1"/>
</dbReference>
<gene>
    <name evidence="7" type="ORF">HOLleu_28997</name>
</gene>
<dbReference type="InterPro" id="IPR044672">
    <property type="entry name" value="MOCS2A"/>
</dbReference>
<keyword evidence="8" id="KW-1185">Reference proteome</keyword>
<dbReference type="EMBL" id="JAIZAY010000014">
    <property type="protein sequence ID" value="KAJ8029566.1"/>
    <property type="molecule type" value="Genomic_DNA"/>
</dbReference>
<evidence type="ECO:0000256" key="1">
    <source>
        <dbReference type="ARBA" id="ARBA00005046"/>
    </source>
</evidence>
<evidence type="ECO:0000313" key="8">
    <source>
        <dbReference type="Proteomes" id="UP001152320"/>
    </source>
</evidence>
<dbReference type="GO" id="GO:1990140">
    <property type="term" value="C:molybdopterin synthase complex"/>
    <property type="evidence" value="ECO:0007669"/>
    <property type="project" value="UniProtKB-UniRule"/>
</dbReference>
<dbReference type="Proteomes" id="UP001152320">
    <property type="component" value="Chromosome 14"/>
</dbReference>
<evidence type="ECO:0000256" key="4">
    <source>
        <dbReference type="ARBA" id="ARBA00022741"/>
    </source>
</evidence>
<feature type="modified residue" description="Glycyl adenylate; alternate" evidence="6">
    <location>
        <position position="90"/>
    </location>
</feature>
<sequence length="90" mass="10018">MQRQSLVEVRVLYFAKSRDLAGTAEEIIKVPDRVTSQLLLEIITDRHIELKTIQQNLILAVNQDYISEESGEIQLSTGDEIAVIPPLSGG</sequence>
<comment type="PTM">
    <text evidence="6">C-terminal thiocarboxylation occurs in 2 steps, it is first acyl-adenylated (-COAMP) via the hesA/moeB/thiF part of MOCS3, then thiocarboxylated (-COSH) via the rhodanese domain of MOCS3.</text>
</comment>
<name>A0A9Q1H2B9_HOLLE</name>
<protein>
    <recommendedName>
        <fullName evidence="6">Molybdopterin synthase sulfur carrier subunit</fullName>
    </recommendedName>
    <alternativeName>
        <fullName evidence="6">Molybdenum cofactor synthesis protein 2 small subunit</fullName>
    </alternativeName>
    <alternativeName>
        <fullName evidence="6">Molybdenum cofactor synthesis protein 2A</fullName>
        <shortName evidence="6">MOCS2A</shortName>
    </alternativeName>
    <alternativeName>
        <fullName evidence="6">Sulfur carrier protein MOCS2A</fullName>
    </alternativeName>
</protein>
<dbReference type="InterPro" id="IPR016155">
    <property type="entry name" value="Mopterin_synth/thiamin_S_b"/>
</dbReference>
<evidence type="ECO:0000313" key="7">
    <source>
        <dbReference type="EMBL" id="KAJ8029566.1"/>
    </source>
</evidence>
<dbReference type="GO" id="GO:1990133">
    <property type="term" value="C:molybdopterin adenylyltransferase complex"/>
    <property type="evidence" value="ECO:0007669"/>
    <property type="project" value="TreeGrafter"/>
</dbReference>
<dbReference type="GO" id="GO:0006777">
    <property type="term" value="P:Mo-molybdopterin cofactor biosynthetic process"/>
    <property type="evidence" value="ECO:0007669"/>
    <property type="project" value="UniProtKB-UniRule"/>
</dbReference>
<dbReference type="CDD" id="cd00754">
    <property type="entry name" value="Ubl_MoaD"/>
    <property type="match status" value="1"/>
</dbReference>
<dbReference type="InterPro" id="IPR012675">
    <property type="entry name" value="Beta-grasp_dom_sf"/>
</dbReference>
<comment type="subcellular location">
    <subcellularLocation>
        <location evidence="6">Cytoplasm</location>
    </subcellularLocation>
</comment>
<dbReference type="PANTHER" id="PTHR33359">
    <property type="entry name" value="MOLYBDOPTERIN SYNTHASE SULFUR CARRIER SUBUNIT"/>
    <property type="match status" value="1"/>
</dbReference>
<dbReference type="OrthoDB" id="5531344at2759"/>
<dbReference type="GO" id="GO:0000166">
    <property type="term" value="F:nucleotide binding"/>
    <property type="evidence" value="ECO:0007669"/>
    <property type="project" value="UniProtKB-KW"/>
</dbReference>
<dbReference type="SUPFAM" id="SSF54285">
    <property type="entry name" value="MoaD/ThiS"/>
    <property type="match status" value="1"/>
</dbReference>
<dbReference type="Gene3D" id="3.10.20.30">
    <property type="match status" value="1"/>
</dbReference>
<organism evidence="7 8">
    <name type="scientific">Holothuria leucospilota</name>
    <name type="common">Black long sea cucumber</name>
    <name type="synonym">Mertensiothuria leucospilota</name>
    <dbReference type="NCBI Taxonomy" id="206669"/>
    <lineage>
        <taxon>Eukaryota</taxon>
        <taxon>Metazoa</taxon>
        <taxon>Echinodermata</taxon>
        <taxon>Eleutherozoa</taxon>
        <taxon>Echinozoa</taxon>
        <taxon>Holothuroidea</taxon>
        <taxon>Aspidochirotacea</taxon>
        <taxon>Aspidochirotida</taxon>
        <taxon>Holothuriidae</taxon>
        <taxon>Holothuria</taxon>
    </lineage>
</organism>
<dbReference type="NCBIfam" id="TIGR01682">
    <property type="entry name" value="moaD"/>
    <property type="match status" value="1"/>
</dbReference>
<evidence type="ECO:0000256" key="5">
    <source>
        <dbReference type="ARBA" id="ARBA00023150"/>
    </source>
</evidence>
<keyword evidence="3 6" id="KW-0597">Phosphoprotein</keyword>
<dbReference type="FunFam" id="3.10.20.30:FF:000010">
    <property type="entry name" value="Molybdopterin synthase sulfur carrier subunit"/>
    <property type="match status" value="1"/>
</dbReference>
<feature type="modified residue" description="1-thioglycine; alternate" evidence="6">
    <location>
        <position position="90"/>
    </location>
</feature>
<dbReference type="InterPro" id="IPR003749">
    <property type="entry name" value="ThiS/MoaD-like"/>
</dbReference>
<comment type="similarity">
    <text evidence="6">Belongs to the MoaD family. MOCS2A subfamily.</text>
</comment>
<evidence type="ECO:0000256" key="3">
    <source>
        <dbReference type="ARBA" id="ARBA00022553"/>
    </source>
</evidence>
<comment type="caution">
    <text evidence="7">The sequence shown here is derived from an EMBL/GenBank/DDBJ whole genome shotgun (WGS) entry which is preliminary data.</text>
</comment>
<comment type="pathway">
    <text evidence="1 6">Cofactor biosynthesis; molybdopterin biosynthesis.</text>
</comment>
<accession>A0A9Q1H2B9</accession>
<dbReference type="Pfam" id="PF02597">
    <property type="entry name" value="ThiS"/>
    <property type="match status" value="1"/>
</dbReference>
<dbReference type="PANTHER" id="PTHR33359:SF1">
    <property type="entry name" value="MOLYBDOPTERIN SYNTHASE SULFUR CARRIER SUBUNIT"/>
    <property type="match status" value="1"/>
</dbReference>
<dbReference type="GO" id="GO:0030366">
    <property type="term" value="F:molybdopterin synthase activity"/>
    <property type="evidence" value="ECO:0007669"/>
    <property type="project" value="UniProtKB-UniRule"/>
</dbReference>
<proteinExistence type="inferred from homology"/>
<comment type="subunit">
    <text evidence="6">Heterotetramer; composed of 2 small (MOCS2A) and 2 large (MOCS2B) subunits.</text>
</comment>
<comment type="function">
    <text evidence="6">Acts as a sulfur carrier required for molybdopterin biosynthesis. Component of the molybdopterin synthase complex that catalyzes the conversion of precursor Z into molybdopterin by mediating the incorporation of 2 sulfur atoms into precursor Z to generate a dithiolene group. In the complex, serves as sulfur donor by being thiocarboxylated (-COSH) at its C-terminus by MOCS3. After interaction with MOCS2B, the sulfur is then transferred to precursor Z to form molybdopterin.</text>
</comment>
<dbReference type="AlphaFoldDB" id="A0A9Q1H2B9"/>
<dbReference type="InterPro" id="IPR028887">
    <property type="entry name" value="MOCS2A_euk"/>
</dbReference>